<gene>
    <name evidence="3" type="ORF">JIN85_14870</name>
</gene>
<dbReference type="GO" id="GO:0006302">
    <property type="term" value="P:double-strand break repair"/>
    <property type="evidence" value="ECO:0007669"/>
    <property type="project" value="InterPro"/>
</dbReference>
<evidence type="ECO:0000259" key="2">
    <source>
        <dbReference type="Pfam" id="PF13476"/>
    </source>
</evidence>
<sequence length="427" mass="46534">MKILQLEINDVKRISAVEINPTTGKPVILTGDNANGKSSVLDAIVLTLSNTGLDDPIRHGRPSGSVKITLGQDRAEYLVERKITKKGSYLSVVDAAGVQVPKAQTFLNGLLGNYAFDPLEFTKLKAKQQVEALKQAAGLDFTELDAKRAQAYATRTEVNREGVEVKARFEAMEAPAADVPNEEVSATTLVGNLQELRDKAMAVERAKEESERAKGQLNTAEAEVKRIKAELDAAKDRAATAAEKFVKSEHAVITATEQAPDADALRKAQDAVEAVDKTNAAVRSARLYRETEARLKELCLRAGNLNREIEVVDEKKLDLVKNAAMPLDGLELTDEGVMFNGTFFNQLSTAEQIRISTLVAMAQNPKLRIVMIREGALMNTTNLEMISQLAEGSDYQLWIEKFQENPSSTGLHIVDGAIAFEDGQAVA</sequence>
<keyword evidence="4" id="KW-1185">Reference proteome</keyword>
<accession>A0A934SEG3</accession>
<dbReference type="SUPFAM" id="SSF52540">
    <property type="entry name" value="P-loop containing nucleoside triphosphate hydrolases"/>
    <property type="match status" value="1"/>
</dbReference>
<evidence type="ECO:0000313" key="3">
    <source>
        <dbReference type="EMBL" id="MBK1883698.1"/>
    </source>
</evidence>
<evidence type="ECO:0000313" key="4">
    <source>
        <dbReference type="Proteomes" id="UP000603141"/>
    </source>
</evidence>
<organism evidence="3 4">
    <name type="scientific">Luteolibacter pohnpeiensis</name>
    <dbReference type="NCBI Taxonomy" id="454153"/>
    <lineage>
        <taxon>Bacteria</taxon>
        <taxon>Pseudomonadati</taxon>
        <taxon>Verrucomicrobiota</taxon>
        <taxon>Verrucomicrobiia</taxon>
        <taxon>Verrucomicrobiales</taxon>
        <taxon>Verrucomicrobiaceae</taxon>
        <taxon>Luteolibacter</taxon>
    </lineage>
</organism>
<dbReference type="Gene3D" id="3.40.50.300">
    <property type="entry name" value="P-loop containing nucleotide triphosphate hydrolases"/>
    <property type="match status" value="1"/>
</dbReference>
<dbReference type="AlphaFoldDB" id="A0A934SEG3"/>
<evidence type="ECO:0000256" key="1">
    <source>
        <dbReference type="SAM" id="Coils"/>
    </source>
</evidence>
<comment type="caution">
    <text evidence="3">The sequence shown here is derived from an EMBL/GenBank/DDBJ whole genome shotgun (WGS) entry which is preliminary data.</text>
</comment>
<dbReference type="EMBL" id="JAENIJ010000025">
    <property type="protein sequence ID" value="MBK1883698.1"/>
    <property type="molecule type" value="Genomic_DNA"/>
</dbReference>
<reference evidence="3" key="1">
    <citation type="submission" date="2021-01" db="EMBL/GenBank/DDBJ databases">
        <title>Modified the classification status of verrucomicrobia.</title>
        <authorList>
            <person name="Feng X."/>
        </authorList>
    </citation>
    <scope>NUCLEOTIDE SEQUENCE</scope>
    <source>
        <strain evidence="3">KCTC 22041</strain>
    </source>
</reference>
<dbReference type="Pfam" id="PF13476">
    <property type="entry name" value="AAA_23"/>
    <property type="match status" value="1"/>
</dbReference>
<dbReference type="RefSeq" id="WP_200272109.1">
    <property type="nucleotide sequence ID" value="NZ_JAENIJ010000025.1"/>
</dbReference>
<keyword evidence="1" id="KW-0175">Coiled coil</keyword>
<dbReference type="Proteomes" id="UP000603141">
    <property type="component" value="Unassembled WGS sequence"/>
</dbReference>
<feature type="coiled-coil region" evidence="1">
    <location>
        <begin position="193"/>
        <end position="244"/>
    </location>
</feature>
<proteinExistence type="predicted"/>
<dbReference type="InterPro" id="IPR038729">
    <property type="entry name" value="Rad50/SbcC_AAA"/>
</dbReference>
<dbReference type="GO" id="GO:0016887">
    <property type="term" value="F:ATP hydrolysis activity"/>
    <property type="evidence" value="ECO:0007669"/>
    <property type="project" value="InterPro"/>
</dbReference>
<dbReference type="InterPro" id="IPR027417">
    <property type="entry name" value="P-loop_NTPase"/>
</dbReference>
<protein>
    <submittedName>
        <fullName evidence="3">AAA family ATPase</fullName>
    </submittedName>
</protein>
<feature type="domain" description="Rad50/SbcC-type AAA" evidence="2">
    <location>
        <begin position="5"/>
        <end position="233"/>
    </location>
</feature>
<name>A0A934SEG3_9BACT</name>